<evidence type="ECO:0000313" key="1">
    <source>
        <dbReference type="EMBL" id="BBX05487.1"/>
    </source>
</evidence>
<accession>A0AAD1HHE2</accession>
<name>A0AAD1HHE2_9MYCO</name>
<sequence>MAAIGVIPSLTQVRAWDVGHLSEAAARWTDTAAGWEDAFTRVSSQISVPGGTRWDGSASQAAQVRAFSDRLRVTGLADRLHEAARIAERGADQIAYAKQRVVDSVHRASEAGFVVGEDFSVTTRNAVSPADMAIWQAEAEAFATDIGARVGELVLADRQIAARIRNATAGVGAANFLDGEGESVVEPASALRFKDSPADDTSDPPAPGGGYGSYHYGYPFSTPEGWTKEQIMSETRAHFNNYFTFTADPADLVEGATINLQGPFGENEPVKVVSVTPDSFTFVSLPGHNEGAGRTITFSIVQAPASPIPGRLAWELRVAASGPVSDLSLIPGTSWLNKAVWQVFADNLNARLPGRPPQPGVVVV</sequence>
<organism evidence="1 2">
    <name type="scientific">Mycolicibacterium aichiense</name>
    <dbReference type="NCBI Taxonomy" id="1799"/>
    <lineage>
        <taxon>Bacteria</taxon>
        <taxon>Bacillati</taxon>
        <taxon>Actinomycetota</taxon>
        <taxon>Actinomycetes</taxon>
        <taxon>Mycobacteriales</taxon>
        <taxon>Mycobacteriaceae</taxon>
        <taxon>Mycolicibacterium</taxon>
    </lineage>
</organism>
<dbReference type="KEGG" id="maic:MAIC_02900"/>
<dbReference type="AlphaFoldDB" id="A0AAD1HHE2"/>
<proteinExistence type="predicted"/>
<protein>
    <submittedName>
        <fullName evidence="1">Uncharacterized protein</fullName>
    </submittedName>
</protein>
<dbReference type="Proteomes" id="UP000467327">
    <property type="component" value="Chromosome"/>
</dbReference>
<dbReference type="EMBL" id="AP022561">
    <property type="protein sequence ID" value="BBX05487.1"/>
    <property type="molecule type" value="Genomic_DNA"/>
</dbReference>
<dbReference type="RefSeq" id="WP_115317671.1">
    <property type="nucleotide sequence ID" value="NZ_AP022561.1"/>
</dbReference>
<evidence type="ECO:0000313" key="2">
    <source>
        <dbReference type="Proteomes" id="UP000467327"/>
    </source>
</evidence>
<keyword evidence="2" id="KW-1185">Reference proteome</keyword>
<reference evidence="1 2" key="1">
    <citation type="journal article" date="2019" name="Emerg. Microbes Infect.">
        <title>Comprehensive subspecies identification of 175 nontuberculous mycobacteria species based on 7547 genomic profiles.</title>
        <authorList>
            <person name="Matsumoto Y."/>
            <person name="Kinjo T."/>
            <person name="Motooka D."/>
            <person name="Nabeya D."/>
            <person name="Jung N."/>
            <person name="Uechi K."/>
            <person name="Horii T."/>
            <person name="Iida T."/>
            <person name="Fujita J."/>
            <person name="Nakamura S."/>
        </authorList>
    </citation>
    <scope>NUCLEOTIDE SEQUENCE [LARGE SCALE GENOMIC DNA]</scope>
    <source>
        <strain evidence="1 2">JCM 6376</strain>
    </source>
</reference>
<gene>
    <name evidence="1" type="ORF">MAIC_02900</name>
</gene>